<gene>
    <name evidence="3" type="ORF">AXF17_08725</name>
</gene>
<feature type="transmembrane region" description="Helical" evidence="2">
    <location>
        <begin position="143"/>
        <end position="162"/>
    </location>
</feature>
<proteinExistence type="predicted"/>
<name>A0A223AU57_9FIRM</name>
<dbReference type="Pfam" id="PF03729">
    <property type="entry name" value="DUF308"/>
    <property type="match status" value="1"/>
</dbReference>
<feature type="transmembrane region" description="Helical" evidence="2">
    <location>
        <begin position="61"/>
        <end position="80"/>
    </location>
</feature>
<evidence type="ECO:0000256" key="1">
    <source>
        <dbReference type="SAM" id="MobiDB-lite"/>
    </source>
</evidence>
<dbReference type="Proteomes" id="UP000214689">
    <property type="component" value="Chromosome"/>
</dbReference>
<keyword evidence="4" id="KW-1185">Reference proteome</keyword>
<keyword evidence="2" id="KW-0472">Membrane</keyword>
<dbReference type="AlphaFoldDB" id="A0A223AU57"/>
<evidence type="ECO:0008006" key="5">
    <source>
        <dbReference type="Google" id="ProtNLM"/>
    </source>
</evidence>
<evidence type="ECO:0000313" key="4">
    <source>
        <dbReference type="Proteomes" id="UP000214689"/>
    </source>
</evidence>
<organism evidence="3 4">
    <name type="scientific">Mogibacterium pumilum</name>
    <dbReference type="NCBI Taxonomy" id="86332"/>
    <lineage>
        <taxon>Bacteria</taxon>
        <taxon>Bacillati</taxon>
        <taxon>Bacillota</taxon>
        <taxon>Clostridia</taxon>
        <taxon>Peptostreptococcales</taxon>
        <taxon>Anaerovoracaceae</taxon>
        <taxon>Mogibacterium</taxon>
    </lineage>
</organism>
<evidence type="ECO:0000313" key="3">
    <source>
        <dbReference type="EMBL" id="ASS38461.1"/>
    </source>
</evidence>
<dbReference type="EMBL" id="CP016199">
    <property type="protein sequence ID" value="ASS38461.1"/>
    <property type="molecule type" value="Genomic_DNA"/>
</dbReference>
<reference evidence="4" key="1">
    <citation type="submission" date="2016-05" db="EMBL/GenBank/DDBJ databases">
        <authorList>
            <person name="Holder M.E."/>
            <person name="Ajami N.J."/>
            <person name="Petrosino J.F."/>
        </authorList>
    </citation>
    <scope>NUCLEOTIDE SEQUENCE [LARGE SCALE GENOMIC DNA]</scope>
    <source>
        <strain evidence="4">ATCC 700696</strain>
    </source>
</reference>
<keyword evidence="2" id="KW-0812">Transmembrane</keyword>
<evidence type="ECO:0000256" key="2">
    <source>
        <dbReference type="SAM" id="Phobius"/>
    </source>
</evidence>
<feature type="transmembrane region" description="Helical" evidence="2">
    <location>
        <begin position="29"/>
        <end position="49"/>
    </location>
</feature>
<feature type="transmembrane region" description="Helical" evidence="2">
    <location>
        <begin position="121"/>
        <end position="137"/>
    </location>
</feature>
<dbReference type="OrthoDB" id="2080926at2"/>
<accession>A0A223AU57</accession>
<feature type="compositionally biased region" description="Basic and acidic residues" evidence="1">
    <location>
        <begin position="181"/>
        <end position="193"/>
    </location>
</feature>
<dbReference type="RefSeq" id="WP_094234699.1">
    <property type="nucleotide sequence ID" value="NZ_CP016199.1"/>
</dbReference>
<dbReference type="InterPro" id="IPR005325">
    <property type="entry name" value="DUF308_memb"/>
</dbReference>
<keyword evidence="2" id="KW-1133">Transmembrane helix</keyword>
<feature type="transmembrane region" description="Helical" evidence="2">
    <location>
        <begin position="86"/>
        <end position="109"/>
    </location>
</feature>
<feature type="region of interest" description="Disordered" evidence="1">
    <location>
        <begin position="181"/>
        <end position="206"/>
    </location>
</feature>
<sequence length="238" mass="26417">MRILAMISSALMVIVGTFCVANSTAAFTSVAFVVGGVLLIMGALELVVFKNVGYEDNMITKTYVVQAVISAFLGIMFLSGQISEDVAVTAIFAMILMTSGLAAVFSINIDIRTNSLSEKRTFILGTAMTLLGAYMFFNKSVLNMHVMLLIGVAAILIGIDRFRIGMSLDYSKPEFLSKNEEKLERAKREEKRNTRIAIEATRRSREQRNKIKQLEEEIAKERARRDSVGAARRSKKKN</sequence>
<protein>
    <recommendedName>
        <fullName evidence="5">DUF308 domain-containing protein</fullName>
    </recommendedName>
</protein>